<dbReference type="PANTHER" id="PTHR24271:SF52">
    <property type="entry name" value="GRANZYME K"/>
    <property type="match status" value="1"/>
</dbReference>
<dbReference type="InParanoid" id="G3NLK5"/>
<evidence type="ECO:0000313" key="9">
    <source>
        <dbReference type="Ensembl" id="ENSGACP00000006218.2"/>
    </source>
</evidence>
<reference evidence="9" key="2">
    <citation type="submission" date="2025-08" db="UniProtKB">
        <authorList>
            <consortium name="Ensembl"/>
        </authorList>
    </citation>
    <scope>IDENTIFICATION</scope>
</reference>
<dbReference type="SMART" id="SM00020">
    <property type="entry name" value="Tryp_SPc"/>
    <property type="match status" value="1"/>
</dbReference>
<evidence type="ECO:0000256" key="5">
    <source>
        <dbReference type="ARBA" id="ARBA00023157"/>
    </source>
</evidence>
<dbReference type="STRING" id="69293.ENSGACP00000006218"/>
<reference evidence="9" key="3">
    <citation type="submission" date="2025-09" db="UniProtKB">
        <authorList>
            <consortium name="Ensembl"/>
        </authorList>
    </citation>
    <scope>IDENTIFICATION</scope>
</reference>
<dbReference type="RefSeq" id="XP_040052651.1">
    <property type="nucleotide sequence ID" value="XM_040196717.1"/>
</dbReference>
<organism evidence="9 10">
    <name type="scientific">Gasterosteus aculeatus aculeatus</name>
    <name type="common">three-spined stickleback</name>
    <dbReference type="NCBI Taxonomy" id="481459"/>
    <lineage>
        <taxon>Eukaryota</taxon>
        <taxon>Metazoa</taxon>
        <taxon>Chordata</taxon>
        <taxon>Craniata</taxon>
        <taxon>Vertebrata</taxon>
        <taxon>Euteleostomi</taxon>
        <taxon>Actinopterygii</taxon>
        <taxon>Neopterygii</taxon>
        <taxon>Teleostei</taxon>
        <taxon>Neoteleostei</taxon>
        <taxon>Acanthomorphata</taxon>
        <taxon>Eupercaria</taxon>
        <taxon>Perciformes</taxon>
        <taxon>Cottioidei</taxon>
        <taxon>Gasterosteales</taxon>
        <taxon>Gasterosteidae</taxon>
        <taxon>Gasterosteus</taxon>
    </lineage>
</organism>
<dbReference type="Gene3D" id="2.40.10.10">
    <property type="entry name" value="Trypsin-like serine proteases"/>
    <property type="match status" value="2"/>
</dbReference>
<feature type="chain" id="PRO_5043881632" description="Peptidase S1 domain-containing protein" evidence="7">
    <location>
        <begin position="24"/>
        <end position="254"/>
    </location>
</feature>
<evidence type="ECO:0000256" key="7">
    <source>
        <dbReference type="SAM" id="SignalP"/>
    </source>
</evidence>
<dbReference type="CDD" id="cd00190">
    <property type="entry name" value="Tryp_SPc"/>
    <property type="match status" value="1"/>
</dbReference>
<feature type="signal peptide" evidence="7">
    <location>
        <begin position="1"/>
        <end position="23"/>
    </location>
</feature>
<dbReference type="PANTHER" id="PTHR24271">
    <property type="entry name" value="KALLIKREIN-RELATED"/>
    <property type="match status" value="1"/>
</dbReference>
<evidence type="ECO:0000256" key="2">
    <source>
        <dbReference type="ARBA" id="ARBA00022729"/>
    </source>
</evidence>
<dbReference type="FunFam" id="2.40.10.10:FF:000120">
    <property type="entry name" value="Putative serine protease"/>
    <property type="match status" value="1"/>
</dbReference>
<evidence type="ECO:0000313" key="10">
    <source>
        <dbReference type="Proteomes" id="UP000007635"/>
    </source>
</evidence>
<dbReference type="GO" id="GO:0006508">
    <property type="term" value="P:proteolysis"/>
    <property type="evidence" value="ECO:0007669"/>
    <property type="project" value="UniProtKB-KW"/>
</dbReference>
<dbReference type="Proteomes" id="UP000007635">
    <property type="component" value="Chromosome XIII"/>
</dbReference>
<keyword evidence="3 6" id="KW-0378">Hydrolase</keyword>
<name>G3NLK5_GASAC</name>
<dbReference type="eggNOG" id="KOG3627">
    <property type="taxonomic scope" value="Eukaryota"/>
</dbReference>
<dbReference type="PROSITE" id="PS50240">
    <property type="entry name" value="TRYPSIN_DOM"/>
    <property type="match status" value="1"/>
</dbReference>
<dbReference type="OMA" id="KCNSKKY"/>
<sequence>MFRLRDFVVFISGVVVIVQPSHASEIIGGTEVEPHSLPFMALIDPPLCGGILIHPSWVLTAAHCKNNKQVLLGVHSIKEEQKEKDDRQVRKVKKSFAHPCYDATENVNDVMLLQLQKPVKPTKTVQVLLLGEVAKDPAAGTSCRVAGWGTIKNKGPMSDVLRAANVTVIDREKCNSPDYYGLKPVITLGMICAGSHGSKRVDTCQGDSGGPLLCDGALVGVTSFGKECGILKKPGVYSYLSEKMLEWIKKTMKK</sequence>
<evidence type="ECO:0000256" key="3">
    <source>
        <dbReference type="ARBA" id="ARBA00022801"/>
    </source>
</evidence>
<dbReference type="PROSITE" id="PS00134">
    <property type="entry name" value="TRYPSIN_HIS"/>
    <property type="match status" value="1"/>
</dbReference>
<dbReference type="GO" id="GO:0004252">
    <property type="term" value="F:serine-type endopeptidase activity"/>
    <property type="evidence" value="ECO:0007669"/>
    <property type="project" value="InterPro"/>
</dbReference>
<dbReference type="InterPro" id="IPR043504">
    <property type="entry name" value="Peptidase_S1_PA_chymotrypsin"/>
</dbReference>
<dbReference type="PROSITE" id="PS00135">
    <property type="entry name" value="TRYPSIN_SER"/>
    <property type="match status" value="1"/>
</dbReference>
<keyword evidence="10" id="KW-1185">Reference proteome</keyword>
<reference evidence="9 10" key="1">
    <citation type="journal article" date="2021" name="G3 (Bethesda)">
        <title>Improved contiguity of the threespine stickleback genome using long-read sequencing.</title>
        <authorList>
            <person name="Nath S."/>
            <person name="Shaw D.E."/>
            <person name="White M.A."/>
        </authorList>
    </citation>
    <scope>NUCLEOTIDE SEQUENCE [LARGE SCALE GENOMIC DNA]</scope>
    <source>
        <strain evidence="9 10">Lake Benthic</strain>
    </source>
</reference>
<dbReference type="MEROPS" id="S01.135"/>
<dbReference type="AlphaFoldDB" id="G3NLK5"/>
<keyword evidence="2 7" id="KW-0732">Signal</keyword>
<dbReference type="InterPro" id="IPR001314">
    <property type="entry name" value="Peptidase_S1A"/>
</dbReference>
<keyword evidence="1 6" id="KW-0645">Protease</keyword>
<dbReference type="PRINTS" id="PR00722">
    <property type="entry name" value="CHYMOTRYPSIN"/>
</dbReference>
<dbReference type="InterPro" id="IPR033116">
    <property type="entry name" value="TRYPSIN_SER"/>
</dbReference>
<evidence type="ECO:0000259" key="8">
    <source>
        <dbReference type="PROSITE" id="PS50240"/>
    </source>
</evidence>
<dbReference type="SUPFAM" id="SSF50494">
    <property type="entry name" value="Trypsin-like serine proteases"/>
    <property type="match status" value="1"/>
</dbReference>
<evidence type="ECO:0000256" key="1">
    <source>
        <dbReference type="ARBA" id="ARBA00022670"/>
    </source>
</evidence>
<evidence type="ECO:0000256" key="4">
    <source>
        <dbReference type="ARBA" id="ARBA00022825"/>
    </source>
</evidence>
<dbReference type="InterPro" id="IPR018114">
    <property type="entry name" value="TRYPSIN_HIS"/>
</dbReference>
<dbReference type="GeneID" id="120831331"/>
<accession>G3NLK5</accession>
<keyword evidence="5" id="KW-1015">Disulfide bond</keyword>
<feature type="domain" description="Peptidase S1" evidence="8">
    <location>
        <begin position="26"/>
        <end position="253"/>
    </location>
</feature>
<dbReference type="Bgee" id="ENSGACG00000004719">
    <property type="expression patterns" value="Expressed in intestinal epithelial cell and 2 other cell types or tissues"/>
</dbReference>
<protein>
    <recommendedName>
        <fullName evidence="8">Peptidase S1 domain-containing protein</fullName>
    </recommendedName>
</protein>
<dbReference type="Pfam" id="PF00089">
    <property type="entry name" value="Trypsin"/>
    <property type="match status" value="1"/>
</dbReference>
<keyword evidence="4 6" id="KW-0720">Serine protease</keyword>
<proteinExistence type="predicted"/>
<dbReference type="InterPro" id="IPR001254">
    <property type="entry name" value="Trypsin_dom"/>
</dbReference>
<dbReference type="GeneTree" id="ENSGT00940000163484"/>
<evidence type="ECO:0000256" key="6">
    <source>
        <dbReference type="RuleBase" id="RU363034"/>
    </source>
</evidence>
<dbReference type="InterPro" id="IPR009003">
    <property type="entry name" value="Peptidase_S1_PA"/>
</dbReference>
<dbReference type="Ensembl" id="ENSGACT00000006235.2">
    <property type="protein sequence ID" value="ENSGACP00000006218.2"/>
    <property type="gene ID" value="ENSGACG00000004719.2"/>
</dbReference>